<dbReference type="EMBL" id="CP039288">
    <property type="protein sequence ID" value="QCC02763.1"/>
    <property type="molecule type" value="Genomic_DNA"/>
</dbReference>
<reference evidence="1 2" key="1">
    <citation type="submission" date="2019-04" db="EMBL/GenBank/DDBJ databases">
        <title>Long-read de novo sequencing of Cupriavidus necator H16.</title>
        <authorList>
            <person name="Little G.T."/>
            <person name="Ehsaan M."/>
            <person name="Arenas-Lopez C."/>
            <person name="Jawed K."/>
            <person name="Winzer K."/>
            <person name="Kovacs K."/>
            <person name="Malys N."/>
            <person name="Minton N.P."/>
        </authorList>
    </citation>
    <scope>NUCLEOTIDE SEQUENCE [LARGE SCALE GENOMIC DNA]</scope>
    <source>
        <strain evidence="1 2">H16</strain>
    </source>
</reference>
<name>A0AAE5ZIS3_CUPNH</name>
<dbReference type="Proteomes" id="UP000296079">
    <property type="component" value="Chromosome 2"/>
</dbReference>
<organism evidence="1 2">
    <name type="scientific">Cupriavidus necator (strain ATCC 17699 / DSM 428 / KCTC 22496 / NCIMB 10442 / H16 / Stanier 337)</name>
    <name type="common">Ralstonia eutropha</name>
    <dbReference type="NCBI Taxonomy" id="381666"/>
    <lineage>
        <taxon>Bacteria</taxon>
        <taxon>Pseudomonadati</taxon>
        <taxon>Pseudomonadota</taxon>
        <taxon>Betaproteobacteria</taxon>
        <taxon>Burkholderiales</taxon>
        <taxon>Burkholderiaceae</taxon>
        <taxon>Cupriavidus</taxon>
    </lineage>
</organism>
<dbReference type="RefSeq" id="WP_136227837.1">
    <property type="nucleotide sequence ID" value="NC_008314.1"/>
</dbReference>
<evidence type="ECO:0000313" key="2">
    <source>
        <dbReference type="Proteomes" id="UP000296079"/>
    </source>
</evidence>
<gene>
    <name evidence="1" type="ORF">E6A55_19155</name>
</gene>
<evidence type="ECO:0000313" key="1">
    <source>
        <dbReference type="EMBL" id="QCC02763.1"/>
    </source>
</evidence>
<protein>
    <submittedName>
        <fullName evidence="1">Uncharacterized protein</fullName>
    </submittedName>
</protein>
<dbReference type="AlphaFoldDB" id="A0AAE5ZIS3"/>
<sequence>MMAILARAVLASLLDGAQTRKGFRRFRGALSRKYARMVLLVDGGLRTDWLSSRRRVGGQYGPHAFKARMVPRSAGFFFGSPAGVLFRKYLAMKSPQLGDFHFGKLRDDEENDKGTVAPGEAAGCHCA</sequence>
<accession>A0AAE5ZIS3</accession>
<proteinExistence type="predicted"/>